<dbReference type="Pfam" id="PF14748">
    <property type="entry name" value="P5CR_dimer"/>
    <property type="match status" value="1"/>
</dbReference>
<comment type="catalytic activity">
    <reaction evidence="4">
        <text>L-proline + NAD(+) = (S)-1-pyrroline-5-carboxylate + NADH + 2 H(+)</text>
        <dbReference type="Rhea" id="RHEA:14105"/>
        <dbReference type="ChEBI" id="CHEBI:15378"/>
        <dbReference type="ChEBI" id="CHEBI:17388"/>
        <dbReference type="ChEBI" id="CHEBI:57540"/>
        <dbReference type="ChEBI" id="CHEBI:57945"/>
        <dbReference type="ChEBI" id="CHEBI:60039"/>
        <dbReference type="EC" id="1.5.1.2"/>
    </reaction>
</comment>
<sequence>MKMNELSLVLVGAGKMGGAMLTGWLDMDLEAKNVTVIDPGQPEDMKALADKCGFSLVSSPEAVTQPDILVIAVKPQMMAKVLPGLTGLVGPKTVVVSVAAGTPIATFQSYFGADTGVARVMPNTPAQVGRGMFAAFASEGVSAEMCEAIAELLSSTGEFTWVGEEALIDAVTAVSGSGPAYVFYMVEALAKAGEALGLAPDAANLMARQTIVGAGELLHQSPLSASTLRENVTSPGGTTAAALAVLMAEEGGLGELLAKATVAARDRSIELSK</sequence>
<accession>A0A1I5HEU5</accession>
<feature type="domain" description="Pyrroline-5-carboxylate reductase catalytic N-terminal" evidence="7">
    <location>
        <begin position="9"/>
        <end position="101"/>
    </location>
</feature>
<dbReference type="SUPFAM" id="SSF51735">
    <property type="entry name" value="NAD(P)-binding Rossmann-fold domains"/>
    <property type="match status" value="1"/>
</dbReference>
<dbReference type="RefSeq" id="WP_407062724.1">
    <property type="nucleotide sequence ID" value="NZ_FOVR01000006.1"/>
</dbReference>
<comment type="pathway">
    <text evidence="4">Amino-acid biosynthesis; L-proline biosynthesis; L-proline from L-glutamate 5-semialdehyde: step 1/1.</text>
</comment>
<evidence type="ECO:0000259" key="7">
    <source>
        <dbReference type="Pfam" id="PF03807"/>
    </source>
</evidence>
<evidence type="ECO:0000256" key="5">
    <source>
        <dbReference type="NCBIfam" id="TIGR00112"/>
    </source>
</evidence>
<protein>
    <recommendedName>
        <fullName evidence="4 5">Pyrroline-5-carboxylate reductase</fullName>
        <shortName evidence="4">P5C reductase</shortName>
        <shortName evidence="4">P5CR</shortName>
        <ecNumber evidence="4 5">1.5.1.2</ecNumber>
    </recommendedName>
    <alternativeName>
        <fullName evidence="4">PCA reductase</fullName>
    </alternativeName>
</protein>
<dbReference type="InterPro" id="IPR000304">
    <property type="entry name" value="Pyrroline-COOH_reductase"/>
</dbReference>
<dbReference type="FunFam" id="1.10.3730.10:FF:000001">
    <property type="entry name" value="Pyrroline-5-carboxylate reductase"/>
    <property type="match status" value="1"/>
</dbReference>
<dbReference type="NCBIfam" id="TIGR00112">
    <property type="entry name" value="proC"/>
    <property type="match status" value="1"/>
</dbReference>
<dbReference type="AlphaFoldDB" id="A0A1I5HEU5"/>
<dbReference type="GO" id="GO:0055129">
    <property type="term" value="P:L-proline biosynthetic process"/>
    <property type="evidence" value="ECO:0007669"/>
    <property type="project" value="UniProtKB-UniRule"/>
</dbReference>
<evidence type="ECO:0000313" key="9">
    <source>
        <dbReference type="EMBL" id="SFO46792.1"/>
    </source>
</evidence>
<evidence type="ECO:0000256" key="4">
    <source>
        <dbReference type="HAMAP-Rule" id="MF_01925"/>
    </source>
</evidence>
<dbReference type="STRING" id="655353.SAMN04488056_106201"/>
<evidence type="ECO:0000313" key="10">
    <source>
        <dbReference type="Proteomes" id="UP000199236"/>
    </source>
</evidence>
<proteinExistence type="inferred from homology"/>
<evidence type="ECO:0000256" key="1">
    <source>
        <dbReference type="ARBA" id="ARBA00005525"/>
    </source>
</evidence>
<comment type="function">
    <text evidence="4">Catalyzes the reduction of 1-pyrroline-5-carboxylate (PCA) to L-proline.</text>
</comment>
<gene>
    <name evidence="4" type="primary">proC</name>
    <name evidence="9" type="ORF">SAMN04488056_106201</name>
</gene>
<comment type="similarity">
    <text evidence="1 4">Belongs to the pyrroline-5-carboxylate reductase family.</text>
</comment>
<dbReference type="GO" id="GO:0005737">
    <property type="term" value="C:cytoplasm"/>
    <property type="evidence" value="ECO:0007669"/>
    <property type="project" value="UniProtKB-SubCell"/>
</dbReference>
<keyword evidence="2 4" id="KW-0521">NADP</keyword>
<keyword evidence="4" id="KW-0641">Proline biosynthesis</keyword>
<comment type="subcellular location">
    <subcellularLocation>
        <location evidence="4">Cytoplasm</location>
    </subcellularLocation>
</comment>
<reference evidence="9 10" key="1">
    <citation type="submission" date="2016-10" db="EMBL/GenBank/DDBJ databases">
        <authorList>
            <person name="de Groot N.N."/>
        </authorList>
    </citation>
    <scope>NUCLEOTIDE SEQUENCE [LARGE SCALE GENOMIC DNA]</scope>
    <source>
        <strain evidence="9 10">CGMCC 1.9157</strain>
    </source>
</reference>
<comment type="catalytic activity">
    <reaction evidence="4">
        <text>L-proline + NADP(+) = (S)-1-pyrroline-5-carboxylate + NADPH + 2 H(+)</text>
        <dbReference type="Rhea" id="RHEA:14109"/>
        <dbReference type="ChEBI" id="CHEBI:15378"/>
        <dbReference type="ChEBI" id="CHEBI:17388"/>
        <dbReference type="ChEBI" id="CHEBI:57783"/>
        <dbReference type="ChEBI" id="CHEBI:58349"/>
        <dbReference type="ChEBI" id="CHEBI:60039"/>
        <dbReference type="EC" id="1.5.1.2"/>
    </reaction>
</comment>
<keyword evidence="10" id="KW-1185">Reference proteome</keyword>
<dbReference type="EC" id="1.5.1.2" evidence="4 5"/>
<keyword evidence="4" id="KW-0963">Cytoplasm</keyword>
<dbReference type="SUPFAM" id="SSF48179">
    <property type="entry name" value="6-phosphogluconate dehydrogenase C-terminal domain-like"/>
    <property type="match status" value="1"/>
</dbReference>
<organism evidence="9 10">
    <name type="scientific">Cohaesibacter marisflavi</name>
    <dbReference type="NCBI Taxonomy" id="655353"/>
    <lineage>
        <taxon>Bacteria</taxon>
        <taxon>Pseudomonadati</taxon>
        <taxon>Pseudomonadota</taxon>
        <taxon>Alphaproteobacteria</taxon>
        <taxon>Hyphomicrobiales</taxon>
        <taxon>Cohaesibacteraceae</taxon>
    </lineage>
</organism>
<feature type="binding site" evidence="6">
    <location>
        <begin position="72"/>
        <end position="75"/>
    </location>
    <ligand>
        <name>NADP(+)</name>
        <dbReference type="ChEBI" id="CHEBI:58349"/>
    </ligand>
</feature>
<evidence type="ECO:0000259" key="8">
    <source>
        <dbReference type="Pfam" id="PF14748"/>
    </source>
</evidence>
<dbReference type="PIRSF" id="PIRSF000193">
    <property type="entry name" value="Pyrrol-5-carb_rd"/>
    <property type="match status" value="1"/>
</dbReference>
<evidence type="ECO:0000256" key="6">
    <source>
        <dbReference type="PIRSR" id="PIRSR000193-1"/>
    </source>
</evidence>
<dbReference type="UniPathway" id="UPA00098">
    <property type="reaction ID" value="UER00361"/>
</dbReference>
<keyword evidence="3 4" id="KW-0560">Oxidoreductase</keyword>
<dbReference type="InterPro" id="IPR028939">
    <property type="entry name" value="P5C_Rdtase_cat_N"/>
</dbReference>
<dbReference type="Proteomes" id="UP000199236">
    <property type="component" value="Unassembled WGS sequence"/>
</dbReference>
<name>A0A1I5HEU5_9HYPH</name>
<dbReference type="InterPro" id="IPR036291">
    <property type="entry name" value="NAD(P)-bd_dom_sf"/>
</dbReference>
<dbReference type="GO" id="GO:0004735">
    <property type="term" value="F:pyrroline-5-carboxylate reductase activity"/>
    <property type="evidence" value="ECO:0007669"/>
    <property type="project" value="UniProtKB-UniRule"/>
</dbReference>
<dbReference type="EMBL" id="FOVR01000006">
    <property type="protein sequence ID" value="SFO46792.1"/>
    <property type="molecule type" value="Genomic_DNA"/>
</dbReference>
<keyword evidence="4" id="KW-0028">Amino-acid biosynthesis</keyword>
<dbReference type="Gene3D" id="1.10.3730.10">
    <property type="entry name" value="ProC C-terminal domain-like"/>
    <property type="match status" value="1"/>
</dbReference>
<dbReference type="InterPro" id="IPR008927">
    <property type="entry name" value="6-PGluconate_DH-like_C_sf"/>
</dbReference>
<dbReference type="InterPro" id="IPR029036">
    <property type="entry name" value="P5CR_dimer"/>
</dbReference>
<dbReference type="PANTHER" id="PTHR11645">
    <property type="entry name" value="PYRROLINE-5-CARBOXYLATE REDUCTASE"/>
    <property type="match status" value="1"/>
</dbReference>
<evidence type="ECO:0000256" key="3">
    <source>
        <dbReference type="ARBA" id="ARBA00023002"/>
    </source>
</evidence>
<dbReference type="HAMAP" id="MF_01925">
    <property type="entry name" value="P5C_reductase"/>
    <property type="match status" value="1"/>
</dbReference>
<dbReference type="PANTHER" id="PTHR11645:SF0">
    <property type="entry name" value="PYRROLINE-5-CARBOXYLATE REDUCTASE 3"/>
    <property type="match status" value="1"/>
</dbReference>
<dbReference type="Pfam" id="PF03807">
    <property type="entry name" value="F420_oxidored"/>
    <property type="match status" value="1"/>
</dbReference>
<dbReference type="Gene3D" id="3.40.50.720">
    <property type="entry name" value="NAD(P)-binding Rossmann-like Domain"/>
    <property type="match status" value="1"/>
</dbReference>
<feature type="domain" description="Pyrroline-5-carboxylate reductase dimerisation" evidence="8">
    <location>
        <begin position="165"/>
        <end position="271"/>
    </location>
</feature>
<evidence type="ECO:0000256" key="2">
    <source>
        <dbReference type="ARBA" id="ARBA00022857"/>
    </source>
</evidence>